<name>A0A7R9EGP0_9NEOP</name>
<protein>
    <submittedName>
        <fullName evidence="2">Uncharacterized protein</fullName>
    </submittedName>
</protein>
<feature type="transmembrane region" description="Helical" evidence="1">
    <location>
        <begin position="104"/>
        <end position="130"/>
    </location>
</feature>
<feature type="transmembrane region" description="Helical" evidence="1">
    <location>
        <begin position="75"/>
        <end position="98"/>
    </location>
</feature>
<dbReference type="EMBL" id="OB796215">
    <property type="protein sequence ID" value="CAD7433211.1"/>
    <property type="molecule type" value="Genomic_DNA"/>
</dbReference>
<proteinExistence type="predicted"/>
<dbReference type="AlphaFoldDB" id="A0A7R9EGP0"/>
<keyword evidence="1" id="KW-1133">Transmembrane helix</keyword>
<reference evidence="2" key="1">
    <citation type="submission" date="2020-11" db="EMBL/GenBank/DDBJ databases">
        <authorList>
            <person name="Tran Van P."/>
        </authorList>
    </citation>
    <scope>NUCLEOTIDE SEQUENCE</scope>
</reference>
<gene>
    <name evidence="2" type="ORF">TMSB3V08_LOCUS9893</name>
</gene>
<evidence type="ECO:0000256" key="1">
    <source>
        <dbReference type="SAM" id="Phobius"/>
    </source>
</evidence>
<feature type="transmembrane region" description="Helical" evidence="1">
    <location>
        <begin position="137"/>
        <end position="159"/>
    </location>
</feature>
<organism evidence="2">
    <name type="scientific">Timema monikensis</name>
    <dbReference type="NCBI Taxonomy" id="170555"/>
    <lineage>
        <taxon>Eukaryota</taxon>
        <taxon>Metazoa</taxon>
        <taxon>Ecdysozoa</taxon>
        <taxon>Arthropoda</taxon>
        <taxon>Hexapoda</taxon>
        <taxon>Insecta</taxon>
        <taxon>Pterygota</taxon>
        <taxon>Neoptera</taxon>
        <taxon>Polyneoptera</taxon>
        <taxon>Phasmatodea</taxon>
        <taxon>Timematodea</taxon>
        <taxon>Timematoidea</taxon>
        <taxon>Timematidae</taxon>
        <taxon>Timema</taxon>
    </lineage>
</organism>
<feature type="transmembrane region" description="Helical" evidence="1">
    <location>
        <begin position="15"/>
        <end position="39"/>
    </location>
</feature>
<keyword evidence="1" id="KW-0812">Transmembrane</keyword>
<sequence length="209" mass="23676">MPVMYSFMFWFSVRLGSIIVAIITLCQVSAGLITCAVWVNDLSGVSRQLDEWLNNNKLYYMRSVLINMEMNPKSFLDGLITFLVIQGITCILLVYGAYKINLYLVYPYILVDLVRLLFVSITFVIAMTLVKENVFDLGVLIGGSVIGGFTILFLFYLWFCVVSFCQIVKEVEKIKEVPTLSNDGDYYQKQEGGVGINNGYNLPLGKPYF</sequence>
<keyword evidence="1" id="KW-0472">Membrane</keyword>
<accession>A0A7R9EGP0</accession>
<evidence type="ECO:0000313" key="2">
    <source>
        <dbReference type="EMBL" id="CAD7433211.1"/>
    </source>
</evidence>